<proteinExistence type="predicted"/>
<feature type="transmembrane region" description="Helical" evidence="5">
    <location>
        <begin position="201"/>
        <end position="219"/>
    </location>
</feature>
<evidence type="ECO:0000256" key="1">
    <source>
        <dbReference type="ARBA" id="ARBA00004141"/>
    </source>
</evidence>
<keyword evidence="4 5" id="KW-0472">Membrane</keyword>
<evidence type="ECO:0000256" key="4">
    <source>
        <dbReference type="ARBA" id="ARBA00023136"/>
    </source>
</evidence>
<accession>A0ABT0ZQQ4</accession>
<keyword evidence="3 5" id="KW-1133">Transmembrane helix</keyword>
<keyword evidence="7" id="KW-1185">Reference proteome</keyword>
<evidence type="ECO:0000313" key="7">
    <source>
        <dbReference type="Proteomes" id="UP001523234"/>
    </source>
</evidence>
<keyword evidence="2 5" id="KW-0812">Transmembrane</keyword>
<feature type="transmembrane region" description="Helical" evidence="5">
    <location>
        <begin position="110"/>
        <end position="132"/>
    </location>
</feature>
<feature type="transmembrane region" description="Helical" evidence="5">
    <location>
        <begin position="12"/>
        <end position="36"/>
    </location>
</feature>
<reference evidence="6 7" key="1">
    <citation type="submission" date="2022-06" db="EMBL/GenBank/DDBJ databases">
        <title>Fructobacillus taiwanensis sp. nov., isolated from the honeybee.</title>
        <authorList>
            <person name="Chen Y.-S."/>
            <person name="Wang L.-T."/>
            <person name="Lee Y.-S."/>
            <person name="Chang Y.-C."/>
            <person name="Wu H.-C."/>
            <person name="Liao C.-Y."/>
            <person name="Chen W.-H."/>
            <person name="Deng J.-N."/>
            <person name="Wang Y.-H."/>
        </authorList>
    </citation>
    <scope>NUCLEOTIDE SEQUENCE [LARGE SCALE GENOMIC DNA]</scope>
    <source>
        <strain evidence="6 7">W13</strain>
    </source>
</reference>
<organism evidence="6 7">
    <name type="scientific">Fructobacillus apis</name>
    <dbReference type="NCBI Taxonomy" id="2935017"/>
    <lineage>
        <taxon>Bacteria</taxon>
        <taxon>Bacillati</taxon>
        <taxon>Bacillota</taxon>
        <taxon>Bacilli</taxon>
        <taxon>Lactobacillales</taxon>
        <taxon>Lactobacillaceae</taxon>
        <taxon>Fructobacillus</taxon>
    </lineage>
</organism>
<dbReference type="InterPro" id="IPR003339">
    <property type="entry name" value="ABC/ECF_trnsptr_transmembrane"/>
</dbReference>
<dbReference type="CDD" id="cd16914">
    <property type="entry name" value="EcfT"/>
    <property type="match status" value="1"/>
</dbReference>
<dbReference type="EMBL" id="JAMWYK010000004">
    <property type="protein sequence ID" value="MCO0832323.1"/>
    <property type="molecule type" value="Genomic_DNA"/>
</dbReference>
<name>A0ABT0ZQQ4_9LACO</name>
<comment type="caution">
    <text evidence="6">The sequence shown here is derived from an EMBL/GenBank/DDBJ whole genome shotgun (WGS) entry which is preliminary data.</text>
</comment>
<comment type="subcellular location">
    <subcellularLocation>
        <location evidence="1">Membrane</location>
        <topology evidence="1">Multi-pass membrane protein</topology>
    </subcellularLocation>
</comment>
<dbReference type="Proteomes" id="UP001523234">
    <property type="component" value="Unassembled WGS sequence"/>
</dbReference>
<evidence type="ECO:0000256" key="3">
    <source>
        <dbReference type="ARBA" id="ARBA00022989"/>
    </source>
</evidence>
<evidence type="ECO:0000313" key="6">
    <source>
        <dbReference type="EMBL" id="MCO0832323.1"/>
    </source>
</evidence>
<sequence>MMNASQRLYLAILLSFEVALTRSLTLNLALFVLFFSLLLFQKVSIKRWMTYLAVATLPTLGTFWSFYLFGVGDLASRTHFGLVMGSRILLFILISAWLNNSVTPTVLLQFLQQNLKLSATFTYGILAALNFVPRFKEAFKSIQAAGLMRGEVLTWYTPSLYFKAIVQSINWSEMMAMAMTAHGFQEGASRSALKSYPYQKAGFVMIGALLISTFVLLKYSSF</sequence>
<evidence type="ECO:0000256" key="2">
    <source>
        <dbReference type="ARBA" id="ARBA00022692"/>
    </source>
</evidence>
<protein>
    <submittedName>
        <fullName evidence="6">Energy-coupling factor transporter transmembrane protein EcfT</fullName>
    </submittedName>
</protein>
<dbReference type="RefSeq" id="WP_252443370.1">
    <property type="nucleotide sequence ID" value="NZ_JAMWYK010000004.1"/>
</dbReference>
<gene>
    <name evidence="6" type="ORF">NFX39_04360</name>
</gene>
<evidence type="ECO:0000256" key="5">
    <source>
        <dbReference type="SAM" id="Phobius"/>
    </source>
</evidence>
<feature type="transmembrane region" description="Helical" evidence="5">
    <location>
        <begin position="48"/>
        <end position="68"/>
    </location>
</feature>
<feature type="transmembrane region" description="Helical" evidence="5">
    <location>
        <begin position="80"/>
        <end position="98"/>
    </location>
</feature>